<sequence length="567" mass="63235">MSKQGFPPDKAAAAPPKQRQRRYHQRSRNGCITCKKRHVRCDEARPLCTNCLRTGGECGYTDPFVVFAGSGSSTPRSSTELVPGAETHSAMRTGQQAVIKPQSVSSSDSGQETTWRASQQQGSSLLNMTPRNSLAGLSLSGPLNKLPARSRWLFHTFAQRSMQDRPGVPGPKESFAVHKALANSGTLHVCLSLSAIQHLWATGSSSWDMLKFPLQYHKAEAYRYVRQQIEDPKEANNDTTITTVVSLALLEASLWEIKSGPAAGSIYNILVHLKGLKKIVEAYLKPKHSEQTLFQRAITMGISSVQKGVVMDPKTAQELAEDVYQPLVPSILFMSLWPDPMDGWWNSEIKPEAKPWFGTARSPSTPLYQPFKDIPTDPARFASFRQASRNAYYTAFLYMCLMLREGALSSFILKQLIDQLLDDADRTANSFVEGRCNRSIYFWTVMMTLAAVASAPAEDKLEAMQILTWQRAIAGKIRLANTILGLTDWESAKAHLKLIAWQDGFDGEEEFRRIWEDIGWEDGSPMDVQDQTVLVLLNNPDHMKQSRTGLPTPDDSNYSGINQCLEE</sequence>
<dbReference type="Gene3D" id="4.10.240.10">
    <property type="entry name" value="Zn(2)-C6 fungal-type DNA-binding domain"/>
    <property type="match status" value="1"/>
</dbReference>
<feature type="compositionally biased region" description="Polar residues" evidence="2">
    <location>
        <begin position="70"/>
        <end position="80"/>
    </location>
</feature>
<evidence type="ECO:0000256" key="1">
    <source>
        <dbReference type="ARBA" id="ARBA00023242"/>
    </source>
</evidence>
<proteinExistence type="predicted"/>
<dbReference type="InterPro" id="IPR052400">
    <property type="entry name" value="Zn2-C6_fungal_TF"/>
</dbReference>
<gene>
    <name evidence="4" type="ORF">NKR19_g7318</name>
</gene>
<keyword evidence="5" id="KW-1185">Reference proteome</keyword>
<evidence type="ECO:0000256" key="2">
    <source>
        <dbReference type="SAM" id="MobiDB-lite"/>
    </source>
</evidence>
<dbReference type="AlphaFoldDB" id="A0AA38RLJ6"/>
<dbReference type="EMBL" id="JANBVN010000126">
    <property type="protein sequence ID" value="KAJ9142044.1"/>
    <property type="molecule type" value="Genomic_DNA"/>
</dbReference>
<keyword evidence="1" id="KW-0539">Nucleus</keyword>
<protein>
    <recommendedName>
        <fullName evidence="3">Zn(2)-C6 fungal-type domain-containing protein</fullName>
    </recommendedName>
</protein>
<evidence type="ECO:0000259" key="3">
    <source>
        <dbReference type="PROSITE" id="PS50048"/>
    </source>
</evidence>
<evidence type="ECO:0000313" key="4">
    <source>
        <dbReference type="EMBL" id="KAJ9142044.1"/>
    </source>
</evidence>
<evidence type="ECO:0000313" key="5">
    <source>
        <dbReference type="Proteomes" id="UP001174691"/>
    </source>
</evidence>
<feature type="compositionally biased region" description="Polar residues" evidence="2">
    <location>
        <begin position="90"/>
        <end position="127"/>
    </location>
</feature>
<dbReference type="PANTHER" id="PTHR47657">
    <property type="entry name" value="STEROL REGULATORY ELEMENT-BINDING PROTEIN ECM22"/>
    <property type="match status" value="1"/>
</dbReference>
<dbReference type="InterPro" id="IPR036864">
    <property type="entry name" value="Zn2-C6_fun-type_DNA-bd_sf"/>
</dbReference>
<dbReference type="SUPFAM" id="SSF57701">
    <property type="entry name" value="Zn2/Cys6 DNA-binding domain"/>
    <property type="match status" value="1"/>
</dbReference>
<feature type="region of interest" description="Disordered" evidence="2">
    <location>
        <begin position="69"/>
        <end position="127"/>
    </location>
</feature>
<dbReference type="Proteomes" id="UP001174691">
    <property type="component" value="Unassembled WGS sequence"/>
</dbReference>
<feature type="region of interest" description="Disordered" evidence="2">
    <location>
        <begin position="1"/>
        <end position="26"/>
    </location>
</feature>
<accession>A0AA38RLJ6</accession>
<dbReference type="GO" id="GO:0000981">
    <property type="term" value="F:DNA-binding transcription factor activity, RNA polymerase II-specific"/>
    <property type="evidence" value="ECO:0007669"/>
    <property type="project" value="InterPro"/>
</dbReference>
<dbReference type="InterPro" id="IPR001138">
    <property type="entry name" value="Zn2Cys6_DnaBD"/>
</dbReference>
<dbReference type="Pfam" id="PF11951">
    <property type="entry name" value="Fungal_trans_2"/>
    <property type="match status" value="1"/>
</dbReference>
<dbReference type="CDD" id="cd00067">
    <property type="entry name" value="GAL4"/>
    <property type="match status" value="1"/>
</dbReference>
<feature type="domain" description="Zn(2)-C6 fungal-type" evidence="3">
    <location>
        <begin position="30"/>
        <end position="60"/>
    </location>
</feature>
<dbReference type="PROSITE" id="PS50048">
    <property type="entry name" value="ZN2_CY6_FUNGAL_2"/>
    <property type="match status" value="1"/>
</dbReference>
<feature type="compositionally biased region" description="Low complexity" evidence="2">
    <location>
        <begin position="7"/>
        <end position="17"/>
    </location>
</feature>
<dbReference type="Pfam" id="PF00172">
    <property type="entry name" value="Zn_clus"/>
    <property type="match status" value="1"/>
</dbReference>
<dbReference type="GO" id="GO:0008270">
    <property type="term" value="F:zinc ion binding"/>
    <property type="evidence" value="ECO:0007669"/>
    <property type="project" value="InterPro"/>
</dbReference>
<comment type="caution">
    <text evidence="4">The sequence shown here is derived from an EMBL/GenBank/DDBJ whole genome shotgun (WGS) entry which is preliminary data.</text>
</comment>
<name>A0AA38RLJ6_9PEZI</name>
<dbReference type="SMART" id="SM00066">
    <property type="entry name" value="GAL4"/>
    <property type="match status" value="1"/>
</dbReference>
<dbReference type="InterPro" id="IPR021858">
    <property type="entry name" value="Fun_TF"/>
</dbReference>
<organism evidence="4 5">
    <name type="scientific">Coniochaeta hoffmannii</name>
    <dbReference type="NCBI Taxonomy" id="91930"/>
    <lineage>
        <taxon>Eukaryota</taxon>
        <taxon>Fungi</taxon>
        <taxon>Dikarya</taxon>
        <taxon>Ascomycota</taxon>
        <taxon>Pezizomycotina</taxon>
        <taxon>Sordariomycetes</taxon>
        <taxon>Sordariomycetidae</taxon>
        <taxon>Coniochaetales</taxon>
        <taxon>Coniochaetaceae</taxon>
        <taxon>Coniochaeta</taxon>
    </lineage>
</organism>
<dbReference type="PROSITE" id="PS00463">
    <property type="entry name" value="ZN2_CY6_FUNGAL_1"/>
    <property type="match status" value="1"/>
</dbReference>
<reference evidence="4" key="1">
    <citation type="submission" date="2022-07" db="EMBL/GenBank/DDBJ databases">
        <title>Fungi with potential for degradation of polypropylene.</title>
        <authorList>
            <person name="Gostincar C."/>
        </authorList>
    </citation>
    <scope>NUCLEOTIDE SEQUENCE</scope>
    <source>
        <strain evidence="4">EXF-13287</strain>
    </source>
</reference>
<dbReference type="PANTHER" id="PTHR47657:SF7">
    <property type="entry name" value="STEROL REGULATORY ELEMENT-BINDING PROTEIN ECM22"/>
    <property type="match status" value="1"/>
</dbReference>